<keyword evidence="14" id="KW-1133">Transmembrane helix</keyword>
<dbReference type="InterPro" id="IPR044913">
    <property type="entry name" value="P_trefoil_dom_sf"/>
</dbReference>
<comment type="caution">
    <text evidence="16">The sequence shown here is derived from an EMBL/GenBank/DDBJ whole genome shotgun (WGS) entry which is preliminary data.</text>
</comment>
<dbReference type="Gene3D" id="2.60.40.1760">
    <property type="entry name" value="glycosyl hydrolase (family 31)"/>
    <property type="match status" value="3"/>
</dbReference>
<keyword evidence="10" id="KW-0326">Glycosidase</keyword>
<comment type="subcellular location">
    <subcellularLocation>
        <location evidence="2">Membrane</location>
    </subcellularLocation>
</comment>
<keyword evidence="6" id="KW-0378">Hydrolase</keyword>
<dbReference type="SUPFAM" id="SSF51445">
    <property type="entry name" value="(Trans)glycosidases"/>
    <property type="match status" value="3"/>
</dbReference>
<evidence type="ECO:0000313" key="16">
    <source>
        <dbReference type="EMBL" id="CAK8698544.1"/>
    </source>
</evidence>
<dbReference type="InterPro" id="IPR048395">
    <property type="entry name" value="Glyco_hydro_31_C"/>
</dbReference>
<dbReference type="Pfam" id="PF00088">
    <property type="entry name" value="Trefoil"/>
    <property type="match status" value="3"/>
</dbReference>
<dbReference type="SUPFAM" id="SSF57492">
    <property type="entry name" value="Trefoil"/>
    <property type="match status" value="2"/>
</dbReference>
<dbReference type="InterPro" id="IPR011013">
    <property type="entry name" value="Gal_mutarotase_sf_dom"/>
</dbReference>
<evidence type="ECO:0000256" key="6">
    <source>
        <dbReference type="ARBA" id="ARBA00022801"/>
    </source>
</evidence>
<keyword evidence="8" id="KW-1015">Disulfide bond</keyword>
<dbReference type="InterPro" id="IPR017853">
    <property type="entry name" value="GH"/>
</dbReference>
<keyword evidence="14" id="KW-0812">Transmembrane</keyword>
<dbReference type="CDD" id="cd06602">
    <property type="entry name" value="GH31_MGAM_SI_GAA"/>
    <property type="match status" value="3"/>
</dbReference>
<dbReference type="PROSITE" id="PS00707">
    <property type="entry name" value="GLYCOSYL_HYDROL_F31_2"/>
    <property type="match status" value="1"/>
</dbReference>
<dbReference type="CDD" id="cd00111">
    <property type="entry name" value="Trefoil"/>
    <property type="match status" value="3"/>
</dbReference>
<keyword evidence="7 14" id="KW-0472">Membrane</keyword>
<dbReference type="SUPFAM" id="SSF51011">
    <property type="entry name" value="Glycosyl hydrolase domain"/>
    <property type="match status" value="3"/>
</dbReference>
<evidence type="ECO:0000256" key="9">
    <source>
        <dbReference type="ARBA" id="ARBA00023180"/>
    </source>
</evidence>
<dbReference type="SUPFAM" id="SSF74650">
    <property type="entry name" value="Galactose mutarotase-like"/>
    <property type="match status" value="3"/>
</dbReference>
<dbReference type="PROSITE" id="PS00129">
    <property type="entry name" value="GLYCOSYL_HYDROL_F31_1"/>
    <property type="match status" value="2"/>
</dbReference>
<keyword evidence="5" id="KW-0732">Signal</keyword>
<dbReference type="PANTHER" id="PTHR22762">
    <property type="entry name" value="ALPHA-GLUCOSIDASE"/>
    <property type="match status" value="1"/>
</dbReference>
<keyword evidence="17" id="KW-1185">Reference proteome</keyword>
<feature type="domain" description="P-type" evidence="15">
    <location>
        <begin position="968"/>
        <end position="1021"/>
    </location>
</feature>
<comment type="catalytic activity">
    <reaction evidence="1">
        <text>Hydrolysis of terminal, non-reducing (1-&gt;4)-linked alpha-D-glucose residues with release of alpha-D-glucose.</text>
        <dbReference type="EC" id="3.2.1.20"/>
    </reaction>
</comment>
<reference evidence="16 17" key="1">
    <citation type="submission" date="2024-02" db="EMBL/GenBank/DDBJ databases">
        <authorList>
            <person name="Daric V."/>
            <person name="Darras S."/>
        </authorList>
    </citation>
    <scope>NUCLEOTIDE SEQUENCE [LARGE SCALE GENOMIC DNA]</scope>
</reference>
<dbReference type="Pfam" id="PF01055">
    <property type="entry name" value="Glyco_hydro_31_2nd"/>
    <property type="match status" value="3"/>
</dbReference>
<evidence type="ECO:0000259" key="15">
    <source>
        <dbReference type="PROSITE" id="PS51448"/>
    </source>
</evidence>
<feature type="transmembrane region" description="Helical" evidence="14">
    <location>
        <begin position="46"/>
        <end position="69"/>
    </location>
</feature>
<evidence type="ECO:0000256" key="3">
    <source>
        <dbReference type="ARBA" id="ARBA00007806"/>
    </source>
</evidence>
<sequence length="2731" mass="309937">MAGEEYDTIEVQQETSLTNQAHRNESQQAKNADVQIAKPMDRSTTFIKVFAGVLGVVAIVLVIVLPIYFEVIQKDDEVVVPVTSDELRFDCHPQPNPTEESCVAKGCIWDAHTDSTSAPKCFYAEDDGYVWESGPNTIPSGYSATIRNNNPVATARAVNPSSFELLDVIVTRLTKDTVRIKIVPTNDDSRFEVPFTTKNYDYVSENDALYTVKFITTNAGMFGVQIQRKSNGRVLFDTSAGRMTFADQFLQLSTYLPSEYIYGFGEHMHESFKHDMQWKSYGMFSRDQGVGPNANLYGVHPYYMCMEGDGNAHGVLFLNSNAQDVTLQPTPALTYRTVGGIFDYYIFLGPEPESVVSQYTDFVGRPYMPPYWALGFQLSRYGYGSLDKLKKVVDRNLAAEIPYDVQYTDIDYMDRQLDFTINGTTYVGLEDFARDIKNNHKMKYIIIFDPAISGNETKGTYPPFDLGEKNNVFINKQEGGIAFGKVWPDLPDIYINTTWDWDSQTETFRAYAAFPDYFNPTTKEWWYNLTVDFHNRLEFDGLWIDMNEPASFVHGSPTGCPSTKWDDPLPYHPHILGDRLYEKTTCMSNQQYNPITGESEVHYNLHSLYGWSQGEITLDACRAATGERCIVISRSTFPGSGKFVGHWLGDNASIWSHLSASIIGMLEFNLFGIPYIGADICGFFQDTTEELCMRWMQVGAFYPFSRNHNGLNFKDQDPAVFGPSFVAATKKIYEVRYRLLPHFYTLFYDAHTSGSTVIRSLMAEFPKDRNTYTVERQFLLGGHLLITPALDEGVTSVRGYVPDARWYDFYTGAKLADAFRKNNAYFDAPWDHMPIHVRGGAIIPTQTPARTTEIQRTNPLGVMYAIDDSPAPATGHLFWDDGKSIDTIENGKYILVNFQGTQESLSATVVHNDYADASTMSFDHLLIYGVMSDDVNKVLLNGVEHSFFIFDAANKVLRITDLNLSLTENWSVVWDGGVYVNRFDCHPETSAVSATENRCINRGCLWDPVNVPGVPWCYYPENYGAYKKDTAPSSTALGEELYLERLKKPVFFADEVQRLKVEVESQSEYQLRIKISDPNAKRYEVPLAVGGVNDDRPAEPLYEVIYQDEPFAFKVVRRSTREVIMDTSVGALIFEDQFLQISSKIPTTHMYGLGEAEHASYKHDFSWWTEGLHARDEGVKQDANLYGYHPYHMTMEKNGDAHGILFLNSNAMEVALTPLPSITYRTIGGVLDFYFFLGPTPEQVVQQYTKAIGYPMMPPYWALGFQLCKYGYGSLEEVQKVVDGMRSYQIPYDVQYGDIDYMERQLDFTIDPVNYAGLSDYVNILRNNFNMRYVMILDPAISANETAPYPAYSEGESSNIFIRGHDGKIMYGMVWPDLPGTPKNESTYDTRAHVAFPDFFKEDTSSWWSKQIQEFYKNITFDGIWIDMNEPANFYNGQKDVGCPSGSKYDNPPYRPKLHGDSLYDKTICMSSKQHNPGTNAEDLHYNLHSLYGWSQAGPTMSACRNTTGKRCYVISRSTYPGAGKYTGHWLGDNTSKWSHLKSSIIGMFEFGLFGFAYTGADICGFFENAEEEMCMRWSQLGAFYPFSRNHAMLDTRRQDPAAWGPDFAAAVKNVLETRYTLLPYLYTLHHHANTKGSTVVRPLMHEFRNDQSSWGIDTQFLWGSALLISPVLEPGKTAVDAYFPDARWFDYYNGEAIAVRGATTTLPAPKEHINLHVRGGYIIPTQDPATTTQESRQNNFGLLVALDDEHKASGDLYWDDGESMDTIAGKQYIYSTYSCEGNVLENRITHDGFADSSSMTLGTVTVMGLRDDVTRVFLGMIEIASSNYTQDSATKTLRVTVSLQMNQEFMLRWEVANEWTRIDCLADLLNDPTRTECERRGCVWRSSTTPSVPFCFFSSEEAVTHGYKVLSSDITGSNDSYTLSRLSSPSLYLGDISNIQLDVEYQTNKRLHFKFFHPDDTTRWEIPETARVLDAASDISSSATDAVYSVAVTNDPSAINISRKDDGQVMFDSSIGPLVFADQFLQISTGLPSLNLYGFGEHNHRRYRHNFNWKRWAMFSRDVAPVDEWNLYGHQPFALAMMNSNDGKCFGLYFHNTNAMDVILQPTPAATYRVTGGVLDFYLFVGDSPEEVIQEYHQLIGRPVMPPYWSLGFQLSRWDYKSLDRVKEVVNEMRAAKIPFDVQYGDIDYMDAKKAFTYDHDKYNGLPAFVDQLHSWGMKYIIILDPGIKIEDGYDAYDKGKAYDIFIKEPTGKEPVVTEVWPGQTYHPDYTHPNVEPWWTEQCQAFFEGDDGVEYDALWIDMNEPANFQPDNDEKLKLMNCTGKYNLPPYMPNILGYWVGLHDKSICMDNLQSMGMHYDVHSLYGHSMSVVTYDTLKTVFPEKRSLVLTRSTFAGTGKYAGTWLGDNQSLWPQMAWAIPAMFEFNLFGFPYIGADICGFYFNTTMEMCQRWMQVGAFFPFSRNHNAAEMIPQHPTAFGPAFANMSRDILNIRYSLLPYMYTKFYEVNTNGGTLVRALVHEFPTDQMTWNQDRQFLLGPAFLVTPVLDEGAVEVTAYFPSASRWFDFYTGKEQTETGKFVALDAPLDFINLHLRGGHILPMQNPEVTTTLSREKPLSLLVALDHSQKASGNLYWDDGESRNVGENYFLIAYECNTNILTFTPTHTSATPIGTDMLLYEKVTVYGLAIEPTTVTEGGFNNISTFNYDPLTQVLEIYDLNISFEPSLTTIEWS</sequence>
<accession>A0ABP0H3H6</accession>
<evidence type="ECO:0000256" key="10">
    <source>
        <dbReference type="ARBA" id="ARBA00023295"/>
    </source>
</evidence>
<dbReference type="Proteomes" id="UP001642483">
    <property type="component" value="Unassembled WGS sequence"/>
</dbReference>
<evidence type="ECO:0000256" key="8">
    <source>
        <dbReference type="ARBA" id="ARBA00023157"/>
    </source>
</evidence>
<dbReference type="InterPro" id="IPR000322">
    <property type="entry name" value="Glyco_hydro_31_TIM"/>
</dbReference>
<dbReference type="Gene3D" id="2.60.40.1180">
    <property type="entry name" value="Golgi alpha-mannosidase II"/>
    <property type="match status" value="6"/>
</dbReference>
<feature type="region of interest" description="Disordered" evidence="13">
    <location>
        <begin position="1"/>
        <end position="33"/>
    </location>
</feature>
<dbReference type="Pfam" id="PF21365">
    <property type="entry name" value="Glyco_hydro_31_3rd"/>
    <property type="match status" value="3"/>
</dbReference>
<evidence type="ECO:0000256" key="7">
    <source>
        <dbReference type="ARBA" id="ARBA00023136"/>
    </source>
</evidence>
<gene>
    <name evidence="16" type="ORF">CVLEPA_LOCUS31978</name>
</gene>
<name>A0ABP0H3H6_CLALP</name>
<dbReference type="PANTHER" id="PTHR22762:SF133">
    <property type="entry name" value="P-TYPE DOMAIN-CONTAINING PROTEIN"/>
    <property type="match status" value="1"/>
</dbReference>
<dbReference type="InterPro" id="IPR025887">
    <property type="entry name" value="Glyco_hydro_31_N_dom"/>
</dbReference>
<dbReference type="Pfam" id="PF13802">
    <property type="entry name" value="Gal_mutarotas_2"/>
    <property type="match status" value="1"/>
</dbReference>
<feature type="domain" description="P-type" evidence="15">
    <location>
        <begin position="76"/>
        <end position="125"/>
    </location>
</feature>
<dbReference type="InterPro" id="IPR030458">
    <property type="entry name" value="Glyco_hydro_31_AS"/>
</dbReference>
<evidence type="ECO:0000256" key="14">
    <source>
        <dbReference type="SAM" id="Phobius"/>
    </source>
</evidence>
<evidence type="ECO:0000256" key="11">
    <source>
        <dbReference type="ARBA" id="ARBA00041343"/>
    </source>
</evidence>
<organism evidence="16 17">
    <name type="scientific">Clavelina lepadiformis</name>
    <name type="common">Light-bulb sea squirt</name>
    <name type="synonym">Ascidia lepadiformis</name>
    <dbReference type="NCBI Taxonomy" id="159417"/>
    <lineage>
        <taxon>Eukaryota</taxon>
        <taxon>Metazoa</taxon>
        <taxon>Chordata</taxon>
        <taxon>Tunicata</taxon>
        <taxon>Ascidiacea</taxon>
        <taxon>Aplousobranchia</taxon>
        <taxon>Clavelinidae</taxon>
        <taxon>Clavelina</taxon>
    </lineage>
</organism>
<dbReference type="InterPro" id="IPR000519">
    <property type="entry name" value="P_trefoil_dom"/>
</dbReference>
<dbReference type="EC" id="3.2.1.20" evidence="4"/>
<feature type="compositionally biased region" description="Polar residues" evidence="13">
    <location>
        <begin position="10"/>
        <end position="30"/>
    </location>
</feature>
<dbReference type="CDD" id="cd14752">
    <property type="entry name" value="GH31_N"/>
    <property type="match status" value="3"/>
</dbReference>
<keyword evidence="9" id="KW-0325">Glycoprotein</keyword>
<protein>
    <recommendedName>
        <fullName evidence="4">alpha-glucosidase</fullName>
        <ecNumber evidence="4">3.2.1.20</ecNumber>
    </recommendedName>
    <alternativeName>
        <fullName evidence="11">Maltase</fullName>
    </alternativeName>
</protein>
<feature type="domain" description="P-type" evidence="15">
    <location>
        <begin position="1854"/>
        <end position="1900"/>
    </location>
</feature>
<evidence type="ECO:0000256" key="2">
    <source>
        <dbReference type="ARBA" id="ARBA00004370"/>
    </source>
</evidence>
<dbReference type="InterPro" id="IPR013780">
    <property type="entry name" value="Glyco_hydro_b"/>
</dbReference>
<evidence type="ECO:0000256" key="1">
    <source>
        <dbReference type="ARBA" id="ARBA00001657"/>
    </source>
</evidence>
<dbReference type="Gene3D" id="3.20.20.80">
    <property type="entry name" value="Glycosidases"/>
    <property type="match status" value="3"/>
</dbReference>
<dbReference type="InterPro" id="IPR030459">
    <property type="entry name" value="Glyco_hydro_31_CS"/>
</dbReference>
<comment type="caution">
    <text evidence="12">Lacks conserved residue(s) required for the propagation of feature annotation.</text>
</comment>
<evidence type="ECO:0000256" key="4">
    <source>
        <dbReference type="ARBA" id="ARBA00012741"/>
    </source>
</evidence>
<evidence type="ECO:0000313" key="17">
    <source>
        <dbReference type="Proteomes" id="UP001642483"/>
    </source>
</evidence>
<evidence type="ECO:0000256" key="5">
    <source>
        <dbReference type="ARBA" id="ARBA00022729"/>
    </source>
</evidence>
<proteinExistence type="inferred from homology"/>
<evidence type="ECO:0000256" key="12">
    <source>
        <dbReference type="PROSITE-ProRule" id="PRU00779"/>
    </source>
</evidence>
<dbReference type="SMART" id="SM00018">
    <property type="entry name" value="PD"/>
    <property type="match status" value="3"/>
</dbReference>
<evidence type="ECO:0000256" key="13">
    <source>
        <dbReference type="SAM" id="MobiDB-lite"/>
    </source>
</evidence>
<comment type="similarity">
    <text evidence="3">Belongs to the glycosyl hydrolase 31 family.</text>
</comment>
<dbReference type="PROSITE" id="PS51448">
    <property type="entry name" value="P_TREFOIL_2"/>
    <property type="match status" value="3"/>
</dbReference>
<dbReference type="Gene3D" id="4.10.110.10">
    <property type="entry name" value="Spasmolytic Protein, domain 1"/>
    <property type="match status" value="3"/>
</dbReference>
<dbReference type="EMBL" id="CAWYQH010000174">
    <property type="protein sequence ID" value="CAK8698544.1"/>
    <property type="molecule type" value="Genomic_DNA"/>
</dbReference>